<accession>A0A1Q4NV02</accession>
<dbReference type="Gene3D" id="3.40.50.720">
    <property type="entry name" value="NAD(P)-binding Rossmann-like Domain"/>
    <property type="match status" value="2"/>
</dbReference>
<reference evidence="4 5" key="1">
    <citation type="submission" date="2016-09" db="EMBL/GenBank/DDBJ databases">
        <title>Serratia marcescens MSU-97 and epiphytic antimycotic-producing bacteria.</title>
        <authorList>
            <person name="Matilla M.A."/>
        </authorList>
    </citation>
    <scope>NUCLEOTIDE SEQUENCE [LARGE SCALE GENOMIC DNA]</scope>
    <source>
        <strain evidence="4 5">MSU-97</strain>
    </source>
</reference>
<dbReference type="OrthoDB" id="9787292at2"/>
<evidence type="ECO:0000256" key="2">
    <source>
        <dbReference type="ARBA" id="ARBA00007637"/>
    </source>
</evidence>
<dbReference type="Proteomes" id="UP000185770">
    <property type="component" value="Unassembled WGS sequence"/>
</dbReference>
<name>A0A1Q4NV02_SERMA</name>
<feature type="domain" description="NAD-dependent epimerase/dehydratase" evidence="3">
    <location>
        <begin position="3"/>
        <end position="107"/>
    </location>
</feature>
<evidence type="ECO:0000313" key="5">
    <source>
        <dbReference type="Proteomes" id="UP000185770"/>
    </source>
</evidence>
<dbReference type="AlphaFoldDB" id="A0A1Q4NV02"/>
<dbReference type="EMBL" id="MJAO01000030">
    <property type="protein sequence ID" value="OKB64699.1"/>
    <property type="molecule type" value="Genomic_DNA"/>
</dbReference>
<sequence length="354" mass="38792">MKVLVTGGNGFIGQHVVQQLLNKNHAVAIFDRKLKSDNLTPQDRVEYVYGSITDPAAIHQAMSEVDGFIHLAGVLGTQETIKSPESAVKTNIVGGMNVLEAAAHYAVPGVNITVGNWWMNNTYSITKNMMERFVQMYNTERGTQISNIRIVNTYGPGQSVAAPFGTSSVRKIMPSFICRALTGRDIEIYGDGRQVSDIVYVEDVAKIIVLELESVMKTGAREHCLEIGSNSPLTVLEVAELVQKNVADLGFKKVNIAHLPMRPGENNTPLLSTDNELKLNDTISAMLPAEKNPERLSFATSAIVRSLSNKVIANLSTLSHLDVDINSFVSPSDGIKKTIEYYSSHKGKAWNDFK</sequence>
<feature type="domain" description="NAD-dependent epimerase/dehydratase" evidence="3">
    <location>
        <begin position="120"/>
        <end position="216"/>
    </location>
</feature>
<comment type="caution">
    <text evidence="4">The sequence shown here is derived from an EMBL/GenBank/DDBJ whole genome shotgun (WGS) entry which is preliminary data.</text>
</comment>
<organism evidence="4 5">
    <name type="scientific">Serratia marcescens</name>
    <dbReference type="NCBI Taxonomy" id="615"/>
    <lineage>
        <taxon>Bacteria</taxon>
        <taxon>Pseudomonadati</taxon>
        <taxon>Pseudomonadota</taxon>
        <taxon>Gammaproteobacteria</taxon>
        <taxon>Enterobacterales</taxon>
        <taxon>Yersiniaceae</taxon>
        <taxon>Serratia</taxon>
    </lineage>
</organism>
<evidence type="ECO:0000256" key="1">
    <source>
        <dbReference type="ARBA" id="ARBA00005125"/>
    </source>
</evidence>
<proteinExistence type="inferred from homology"/>
<comment type="similarity">
    <text evidence="2">Belongs to the NAD(P)-dependent epimerase/dehydratase family.</text>
</comment>
<dbReference type="Pfam" id="PF01370">
    <property type="entry name" value="Epimerase"/>
    <property type="match status" value="2"/>
</dbReference>
<dbReference type="PANTHER" id="PTHR43000">
    <property type="entry name" value="DTDP-D-GLUCOSE 4,6-DEHYDRATASE-RELATED"/>
    <property type="match status" value="1"/>
</dbReference>
<evidence type="ECO:0000259" key="3">
    <source>
        <dbReference type="Pfam" id="PF01370"/>
    </source>
</evidence>
<dbReference type="RefSeq" id="WP_073534553.1">
    <property type="nucleotide sequence ID" value="NZ_MJAO01000030.1"/>
</dbReference>
<gene>
    <name evidence="4" type="ORF">BHU62_21415</name>
</gene>
<dbReference type="InterPro" id="IPR001509">
    <property type="entry name" value="Epimerase_deHydtase"/>
</dbReference>
<dbReference type="InterPro" id="IPR036291">
    <property type="entry name" value="NAD(P)-bd_dom_sf"/>
</dbReference>
<evidence type="ECO:0000313" key="4">
    <source>
        <dbReference type="EMBL" id="OKB64699.1"/>
    </source>
</evidence>
<comment type="pathway">
    <text evidence="1">Bacterial outer membrane biogenesis; LPS O-antigen biosynthesis.</text>
</comment>
<dbReference type="SUPFAM" id="SSF51735">
    <property type="entry name" value="NAD(P)-binding Rossmann-fold domains"/>
    <property type="match status" value="1"/>
</dbReference>
<protein>
    <recommendedName>
        <fullName evidence="3">NAD-dependent epimerase/dehydratase domain-containing protein</fullName>
    </recommendedName>
</protein>